<feature type="compositionally biased region" description="Polar residues" evidence="2">
    <location>
        <begin position="2187"/>
        <end position="2207"/>
    </location>
</feature>
<name>A0A1G4MK23_LACFM</name>
<dbReference type="PROSITE" id="PS50003">
    <property type="entry name" value="PH_DOMAIN"/>
    <property type="match status" value="1"/>
</dbReference>
<dbReference type="GO" id="GO:0005543">
    <property type="term" value="F:phospholipid binding"/>
    <property type="evidence" value="ECO:0007669"/>
    <property type="project" value="InterPro"/>
</dbReference>
<dbReference type="CDD" id="cd13365">
    <property type="entry name" value="PH_PLC_plant-like"/>
    <property type="match status" value="1"/>
</dbReference>
<proteinExistence type="predicted"/>
<feature type="compositionally biased region" description="Polar residues" evidence="2">
    <location>
        <begin position="2964"/>
        <end position="2976"/>
    </location>
</feature>
<dbReference type="GO" id="GO:0005938">
    <property type="term" value="C:cell cortex"/>
    <property type="evidence" value="ECO:0007669"/>
    <property type="project" value="InterPro"/>
</dbReference>
<feature type="compositionally biased region" description="Basic and acidic residues" evidence="2">
    <location>
        <begin position="252"/>
        <end position="272"/>
    </location>
</feature>
<sequence>MPQDHQIQKGRSSEGDLKAQLEHIQNRINAETEDVLSKRNNKKSTPFSNILTKRDKRTSAPLFAGSDVHKGVLNSGSSKDVNFVVGLSENLLQECRRLQAENEKKSAKLKTLHEEYISIQENLQQLTTKYQHACKEEDSLKDANWELEAKLQNVMKEFKDLSGSYNKTQAELQKQRNVCEEFKAELEEVVLERRGLREELESKQQQYAIEIKDLKAHIQELNEENDQLHSKMSQLKIQVDELASKVGNTKSVSDKPPDAEKDNINKDKDHFDNLSSSAKLATEELRFSEPNDLESQTMQVNLEQANQTIGKLRQQILRLKAERKGSPRTIRSSRTNTPVPVRRTNGVQEFKDFSTPSKVKATEHDSTNVTQQSGSSSGDTRASVHGLLSDVTADSFGLSEDSRAVDLDSEGESDISETMDVIRNPLYDELIDSDNEDEQESSITYAEVKKYTDAHDLVVLPNREYENIKHLHSERLKSEEEIMRSGRELNIFAFPNDISTEKKPHILSQQEKIHSLEENGYHVISEDDFEEIKKKMTLLDLPTEAFLSSKANLIDQRLISNEKYQELVEPSVQKIIEKLEHLGFEAVAKEKYAEMLRELDNPSMEYLRSKLSASGNKVIPISEYETLISPPLDELKKMATKSGYTLIKEDALSALNSKVDNPSVEFLSQKARSANYHLISENDHSELINPSLGKLSELASHAEKVVISKKEYEDFMHPSLENLQREASEIGYFLLSPENYEELFNPSIEKMKQMASSLDYIMISTDEYKTIRNPPISVLEKQANEINFTLVQAEEHQKTLDRLDSLEHPDIAHLTSRADELDHVVVERALYEKLEAQIQNPPYEIAKLYADTAGKVLIDTSYSQQLISNFEHPPLTFLKEKASDLGYRVIQGNEYTALLKSVETPTSQYLEEKAAAQGGVLLAKLEHENLKMQLENPAEEYLKKKASTQGLELITIAELTQLRNQIAEPSREYLSKKAENSGHILITSTIHDELLEIKETPSLEFLKNKARNYQHTIIANDELNELMDRYDNPSLDYLKSKAVGSQIIPLELYNRFLELENSPSLDFLIEKSEMRGYDLLSKHEHEAIIRRALNPTIQELAENAKKIGHIVIPEEEYSQLRKSFENPSKAFIQKMAACHDLVAIDQTEHEKLQNATQKQSIFNAITSYGYVALPLGEISALESSRIENASLSALKRRLEDFGYYAITFQKFRELNRPFLETVDQLTTISLCQKYGLKAVPVEEYNDLKTNPDAILSKEELIEQAESHGYVVVLRSAFEEMKEYLANPSLEYLEKHSVKKRKLLVDEEVYEKNMKIIREPSLDMITHSASLLGYTIVACNEYEVLQNNLAAPSQDFIEEKAGKLGLAVIFKSELDDLQAKLEHPPLSYLTTKSLEMGQTIIRQAEYDTLIRKDSFPTREELQEKASALNMKTIPLDEHEKVVKILKEPLEFARSTAAANNIIMLDKARYEEIMEFFTNPSFEELSERASNISAVLMSELSYRNMKDENENPSMDRLQSLASHRNLILMDRESYETARQQLELLKNPNPEILQELAEQLNYTALPNTEFENVKSLANVPSESHLIKNAERFDKVLVDSKEYQSLKDVVSAPGIEFLKEKCSLVNMKILKSAEYQELLDRADNPSLRCLEENIAKYNRIMLPAEKFEQLDKAIKQPTLEYLKDNAMKYHKILIDEDELRGLKDLAENPDLNTMKRCASLHNLVLLPSEELEKMQSTIKCPTKEYLYAQLENQGLVALSKDEFVLLTEKDKDLSLPDIKNAAKEHDYVLLSSSEYKSLEQPSLSKLEEGLKSHNQVVMDAETYSILLNSTKDKISKEEVIDLCNRFSLKTVSIDQYNDFITMPSVEKLQKFAGDIGYVALPRKEYDTLKVQAEHPDRKTIEKAADSLDLILVKSKEYETLSKKLENPTKAQVERGAQKLGLTVVPLEEYNDLSREASARTTSGGNIGKPSKVLASKEYFEKVIREESSPQKKERILESAKSLGLVTLSSDEYKKLVENQKDSTLSKTDLYNGAKEFDLTIIPTEEYMALLKKKNSRQVTYKELESYATRLNLRLIPIEPKLKTAKPIDNSEESEQSDRESFISSSASSIDEEEFYDAFQSTNSVSTNYSLSTSETNYSQYTDAFDDNLEEIEDNVSQVSTVRDEPVSHGPTVEDLSSMAKGLGYKLVSLTADSRSSVNPPESSHQTNNKENVTPDLAASDDDSVNELFTDAWDEEELKLRAAKISMVLITQGQYKEYESLKGKEKNQTQTHLEDRSCELEFIAPPASLTDVQDKALGTEQLREESLNFFSGNGKYTRDSIISAAPQFGLHVLSQDEFVEMKQIVNSMSLIPDDFNKPKGIHEGVMKQEAYGTPKEVMQENSCTVEEGHINATEGIRTVPKSEGEESLRAKASKLGMVLLKKEQFDNMNEKLQGYDSEKIRYANLPASSQRPETLSCSEDQLKEDTVPCNQVMISKESYDRLYEMANETKEQTYSKEVIIEKAHQLGLVPLESDQFEQIKEELARGSQNLTVEDIMLKAAEFGLVPIKKDQFDQIKKELANPSLTKEQIVEHANSFGLAAVDLDDYELLKRQSIVNATSLIIDDDEAHSGEADFDFDENRSDRKKLNSLAKKLGILCVPESSFVPTSTCSVPDSDNVVVLPITYYHNLLAKEQETFDRLTNDELQAEAKKRGFLVGHTKKEVGAPASAHAAFFGSRISRQNSNKSLASNESNTRKSLAEAAASAAYNEFEQQHHLAKSRCHSRSSSINRTIAYSMESESPQVRRTSFDAGISLATMASLSEPSIIPALTQTVIGEYLYKYYRRLGPISNLSSRHERYFWIHPYTMTLYWSSSNPVLESPAHNKTRAAAILGVESVSDSNPYPTGLYHKSIVVKTEARSVKFTCSTRQRHNIWFNSLRYLIQRNMDGINLDEDGASDPPEANKIYQLPGESVRHANQRLSSTRRLASSSKVNRSTSMKSVRK</sequence>
<feature type="coiled-coil region" evidence="1">
    <location>
        <begin position="88"/>
        <end position="245"/>
    </location>
</feature>
<dbReference type="OMA" id="EQPNEQH"/>
<feature type="region of interest" description="Disordered" evidence="2">
    <location>
        <begin position="246"/>
        <end position="272"/>
    </location>
</feature>
<feature type="compositionally biased region" description="Polar residues" evidence="2">
    <location>
        <begin position="367"/>
        <end position="380"/>
    </location>
</feature>
<feature type="region of interest" description="Disordered" evidence="2">
    <location>
        <begin position="2924"/>
        <end position="2976"/>
    </location>
</feature>
<dbReference type="Pfam" id="PF12814">
    <property type="entry name" value="Mcp5_PH"/>
    <property type="match status" value="1"/>
</dbReference>
<keyword evidence="5" id="KW-1185">Reference proteome</keyword>
<feature type="region of interest" description="Disordered" evidence="2">
    <location>
        <begin position="352"/>
        <end position="382"/>
    </location>
</feature>
<dbReference type="OrthoDB" id="2149224at2759"/>
<dbReference type="GO" id="GO:0005739">
    <property type="term" value="C:mitochondrion"/>
    <property type="evidence" value="ECO:0007669"/>
    <property type="project" value="TreeGrafter"/>
</dbReference>
<feature type="compositionally biased region" description="Low complexity" evidence="2">
    <location>
        <begin position="2952"/>
        <end position="2963"/>
    </location>
</feature>
<feature type="region of interest" description="Disordered" evidence="2">
    <location>
        <begin position="2081"/>
        <end position="2103"/>
    </location>
</feature>
<accession>A0A1G4MK23</accession>
<dbReference type="SUPFAM" id="SSF50729">
    <property type="entry name" value="PH domain-like"/>
    <property type="match status" value="1"/>
</dbReference>
<dbReference type="PANTHER" id="PTHR28190">
    <property type="entry name" value="NUCLEAR MIGRATION PROTEIN NUM1"/>
    <property type="match status" value="1"/>
</dbReference>
<dbReference type="GO" id="GO:0032065">
    <property type="term" value="P:maintenance of protein location in cell cortex"/>
    <property type="evidence" value="ECO:0007669"/>
    <property type="project" value="InterPro"/>
</dbReference>
<feature type="region of interest" description="Disordered" evidence="2">
    <location>
        <begin position="28"/>
        <end position="52"/>
    </location>
</feature>
<dbReference type="GO" id="GO:0015631">
    <property type="term" value="F:tubulin binding"/>
    <property type="evidence" value="ECO:0007669"/>
    <property type="project" value="TreeGrafter"/>
</dbReference>
<dbReference type="PANTHER" id="PTHR28190:SF1">
    <property type="entry name" value="NUCLEAR MIGRATION PROTEIN NUM1"/>
    <property type="match status" value="1"/>
</dbReference>
<evidence type="ECO:0000256" key="2">
    <source>
        <dbReference type="SAM" id="MobiDB-lite"/>
    </source>
</evidence>
<dbReference type="SMART" id="SM00233">
    <property type="entry name" value="PH"/>
    <property type="match status" value="1"/>
</dbReference>
<dbReference type="STRING" id="4955.A0A1G4MK23"/>
<feature type="domain" description="PH" evidence="3">
    <location>
        <begin position="2805"/>
        <end position="2916"/>
    </location>
</feature>
<dbReference type="EMBL" id="LT598491">
    <property type="protein sequence ID" value="SCW04181.1"/>
    <property type="molecule type" value="Genomic_DNA"/>
</dbReference>
<dbReference type="Proteomes" id="UP000190831">
    <property type="component" value="Chromosome H"/>
</dbReference>
<evidence type="ECO:0000313" key="4">
    <source>
        <dbReference type="EMBL" id="SCW04181.1"/>
    </source>
</evidence>
<dbReference type="GO" id="GO:0000226">
    <property type="term" value="P:microtubule cytoskeleton organization"/>
    <property type="evidence" value="ECO:0007669"/>
    <property type="project" value="TreeGrafter"/>
</dbReference>
<keyword evidence="1" id="KW-0175">Coiled coil</keyword>
<dbReference type="GO" id="GO:0005934">
    <property type="term" value="C:cellular bud tip"/>
    <property type="evidence" value="ECO:0007669"/>
    <property type="project" value="TreeGrafter"/>
</dbReference>
<dbReference type="InterPro" id="IPR053005">
    <property type="entry name" value="Nuclear_Pos-Cytoskel_Interact"/>
</dbReference>
<gene>
    <name evidence="4" type="ORF">LAFE_0H07866G</name>
</gene>
<evidence type="ECO:0000259" key="3">
    <source>
        <dbReference type="PROSITE" id="PS50003"/>
    </source>
</evidence>
<feature type="region of interest" description="Disordered" evidence="2">
    <location>
        <begin position="2187"/>
        <end position="2216"/>
    </location>
</feature>
<feature type="coiled-coil region" evidence="1">
    <location>
        <begin position="295"/>
        <end position="322"/>
    </location>
</feature>
<organism evidence="4 5">
    <name type="scientific">Lachancea fermentati</name>
    <name type="common">Zygosaccharomyces fermentati</name>
    <dbReference type="NCBI Taxonomy" id="4955"/>
    <lineage>
        <taxon>Eukaryota</taxon>
        <taxon>Fungi</taxon>
        <taxon>Dikarya</taxon>
        <taxon>Ascomycota</taxon>
        <taxon>Saccharomycotina</taxon>
        <taxon>Saccharomycetes</taxon>
        <taxon>Saccharomycetales</taxon>
        <taxon>Saccharomycetaceae</taxon>
        <taxon>Lachancea</taxon>
    </lineage>
</organism>
<protein>
    <submittedName>
        <fullName evidence="4">LAFE_0H07866g1_1</fullName>
    </submittedName>
</protein>
<evidence type="ECO:0000256" key="1">
    <source>
        <dbReference type="SAM" id="Coils"/>
    </source>
</evidence>
<reference evidence="4 5" key="1">
    <citation type="submission" date="2016-03" db="EMBL/GenBank/DDBJ databases">
        <authorList>
            <person name="Devillers H."/>
        </authorList>
    </citation>
    <scope>NUCLEOTIDE SEQUENCE [LARGE SCALE GENOMIC DNA]</scope>
    <source>
        <strain evidence="4">CBS 6772</strain>
    </source>
</reference>
<evidence type="ECO:0000313" key="5">
    <source>
        <dbReference type="Proteomes" id="UP000190831"/>
    </source>
</evidence>
<dbReference type="InterPro" id="IPR024774">
    <property type="entry name" value="PH_dom-Mcp5-type"/>
</dbReference>
<dbReference type="InterPro" id="IPR001849">
    <property type="entry name" value="PH_domain"/>
</dbReference>